<dbReference type="EMBL" id="CAJOBP010032997">
    <property type="protein sequence ID" value="CAF4683643.1"/>
    <property type="molecule type" value="Genomic_DNA"/>
</dbReference>
<feature type="non-terminal residue" evidence="6">
    <location>
        <position position="1"/>
    </location>
</feature>
<evidence type="ECO:0000259" key="5">
    <source>
        <dbReference type="Pfam" id="PF25508"/>
    </source>
</evidence>
<dbReference type="InterPro" id="IPR057366">
    <property type="entry name" value="TRPM-like"/>
</dbReference>
<dbReference type="InterPro" id="IPR050927">
    <property type="entry name" value="TRPM"/>
</dbReference>
<gene>
    <name evidence="6" type="ORF">UJA718_LOCUS35381</name>
</gene>
<evidence type="ECO:0000313" key="6">
    <source>
        <dbReference type="EMBL" id="CAF4683643.1"/>
    </source>
</evidence>
<proteinExistence type="predicted"/>
<reference evidence="6" key="1">
    <citation type="submission" date="2021-02" db="EMBL/GenBank/DDBJ databases">
        <authorList>
            <person name="Nowell W R."/>
        </authorList>
    </citation>
    <scope>NUCLEOTIDE SEQUENCE</scope>
</reference>
<evidence type="ECO:0000256" key="4">
    <source>
        <dbReference type="ARBA" id="ARBA00023136"/>
    </source>
</evidence>
<dbReference type="GO" id="GO:0005886">
    <property type="term" value="C:plasma membrane"/>
    <property type="evidence" value="ECO:0007669"/>
    <property type="project" value="TreeGrafter"/>
</dbReference>
<organism evidence="6 7">
    <name type="scientific">Rotaria socialis</name>
    <dbReference type="NCBI Taxonomy" id="392032"/>
    <lineage>
        <taxon>Eukaryota</taxon>
        <taxon>Metazoa</taxon>
        <taxon>Spiralia</taxon>
        <taxon>Gnathifera</taxon>
        <taxon>Rotifera</taxon>
        <taxon>Eurotatoria</taxon>
        <taxon>Bdelloidea</taxon>
        <taxon>Philodinida</taxon>
        <taxon>Philodinidae</taxon>
        <taxon>Rotaria</taxon>
    </lineage>
</organism>
<evidence type="ECO:0000313" key="7">
    <source>
        <dbReference type="Proteomes" id="UP000663873"/>
    </source>
</evidence>
<dbReference type="AlphaFoldDB" id="A0A821HJJ3"/>
<dbReference type="GO" id="GO:0030001">
    <property type="term" value="P:metal ion transport"/>
    <property type="evidence" value="ECO:0007669"/>
    <property type="project" value="TreeGrafter"/>
</dbReference>
<comment type="subcellular location">
    <subcellularLocation>
        <location evidence="1">Membrane</location>
        <topology evidence="1">Multi-pass membrane protein</topology>
    </subcellularLocation>
</comment>
<feature type="domain" description="TRPM-like" evidence="5">
    <location>
        <begin position="91"/>
        <end position="145"/>
    </location>
</feature>
<keyword evidence="3" id="KW-1133">Transmembrane helix</keyword>
<name>A0A821HJJ3_9BILA</name>
<sequence>TMAPDIQAQLMHTIMKTFMYTSKQAKNIFQELMMCVKKRDLITIFRMGEESSQDIDLSILIALLRSSCASSIDQLKLALTWNRVDIARNYILSGAHQWPEQALEEILVTALKTDKVEFCRLLLENGIYMQKLLTIHRLEELYNTVI</sequence>
<protein>
    <recommendedName>
        <fullName evidence="5">TRPM-like domain-containing protein</fullName>
    </recommendedName>
</protein>
<dbReference type="PANTHER" id="PTHR13800">
    <property type="entry name" value="TRANSIENT RECEPTOR POTENTIAL CATION CHANNEL, SUBFAMILY M, MEMBER 6"/>
    <property type="match status" value="1"/>
</dbReference>
<evidence type="ECO:0000256" key="1">
    <source>
        <dbReference type="ARBA" id="ARBA00004141"/>
    </source>
</evidence>
<dbReference type="Proteomes" id="UP000663873">
    <property type="component" value="Unassembled WGS sequence"/>
</dbReference>
<dbReference type="PANTHER" id="PTHR13800:SF1">
    <property type="entry name" value="TRANSIENT RECEPTOR POTENTIAL CATION CHANNEL TRPM"/>
    <property type="match status" value="1"/>
</dbReference>
<evidence type="ECO:0000256" key="2">
    <source>
        <dbReference type="ARBA" id="ARBA00022692"/>
    </source>
</evidence>
<evidence type="ECO:0000256" key="3">
    <source>
        <dbReference type="ARBA" id="ARBA00022989"/>
    </source>
</evidence>
<keyword evidence="2" id="KW-0812">Transmembrane</keyword>
<dbReference type="GO" id="GO:0005261">
    <property type="term" value="F:monoatomic cation channel activity"/>
    <property type="evidence" value="ECO:0007669"/>
    <property type="project" value="TreeGrafter"/>
</dbReference>
<comment type="caution">
    <text evidence="6">The sequence shown here is derived from an EMBL/GenBank/DDBJ whole genome shotgun (WGS) entry which is preliminary data.</text>
</comment>
<dbReference type="Pfam" id="PF25508">
    <property type="entry name" value="TRPM2"/>
    <property type="match status" value="1"/>
</dbReference>
<accession>A0A821HJJ3</accession>
<keyword evidence="7" id="KW-1185">Reference proteome</keyword>
<keyword evidence="4" id="KW-0472">Membrane</keyword>